<comment type="caution">
    <text evidence="1">The sequence shown here is derived from an EMBL/GenBank/DDBJ whole genome shotgun (WGS) entry which is preliminary data.</text>
</comment>
<dbReference type="RefSeq" id="WP_133016187.1">
    <property type="nucleotide sequence ID" value="NZ_JACJLL010000013.1"/>
</dbReference>
<gene>
    <name evidence="1" type="ORF">H6A19_03535</name>
</gene>
<dbReference type="Proteomes" id="UP000767334">
    <property type="component" value="Unassembled WGS sequence"/>
</dbReference>
<accession>A0ABS2FEC9</accession>
<dbReference type="InterPro" id="IPR036593">
    <property type="entry name" value="CPE0013-like_sf"/>
</dbReference>
<dbReference type="Gene3D" id="3.10.530.10">
    <property type="entry name" value="CPE0013-like"/>
    <property type="match status" value="1"/>
</dbReference>
<organism evidence="1 2">
    <name type="scientific">Clostridium saudiense</name>
    <dbReference type="NCBI Taxonomy" id="1414720"/>
    <lineage>
        <taxon>Bacteria</taxon>
        <taxon>Bacillati</taxon>
        <taxon>Bacillota</taxon>
        <taxon>Clostridia</taxon>
        <taxon>Eubacteriales</taxon>
        <taxon>Clostridiaceae</taxon>
        <taxon>Clostridium</taxon>
    </lineage>
</organism>
<dbReference type="PANTHER" id="PTHR39450">
    <property type="entry name" value="MOLYBDOPTERIN OXIDOREDUCTASE, 4FE-4S CLUSTER-BINDING SUBUNIT"/>
    <property type="match status" value="1"/>
</dbReference>
<dbReference type="InterPro" id="IPR012460">
    <property type="entry name" value="DUF1667"/>
</dbReference>
<protein>
    <submittedName>
        <fullName evidence="1">DUF1667 domain-containing protein</fullName>
    </submittedName>
</protein>
<evidence type="ECO:0000313" key="1">
    <source>
        <dbReference type="EMBL" id="MBM6818422.1"/>
    </source>
</evidence>
<reference evidence="1 2" key="1">
    <citation type="journal article" date="2021" name="Sci. Rep.">
        <title>The distribution of antibiotic resistance genes in chicken gut microbiota commensals.</title>
        <authorList>
            <person name="Juricova H."/>
            <person name="Matiasovicova J."/>
            <person name="Kubasova T."/>
            <person name="Cejkova D."/>
            <person name="Rychlik I."/>
        </authorList>
    </citation>
    <scope>NUCLEOTIDE SEQUENCE [LARGE SCALE GENOMIC DNA]</scope>
    <source>
        <strain evidence="1 2">An435</strain>
    </source>
</reference>
<sequence length="77" mass="8573">MGKKDIFTSVVRVKGSDKFKVVPVKSSDEVDKGLWIEMSKVVSRLYVSIPIKMGSIICKNILNSGVDIICTRDIQTK</sequence>
<keyword evidence="2" id="KW-1185">Reference proteome</keyword>
<evidence type="ECO:0000313" key="2">
    <source>
        <dbReference type="Proteomes" id="UP000767334"/>
    </source>
</evidence>
<dbReference type="EMBL" id="JACJLL010000013">
    <property type="protein sequence ID" value="MBM6818422.1"/>
    <property type="molecule type" value="Genomic_DNA"/>
</dbReference>
<dbReference type="Pfam" id="PF07892">
    <property type="entry name" value="DUF1667"/>
    <property type="match status" value="1"/>
</dbReference>
<name>A0ABS2FEC9_9CLOT</name>
<dbReference type="SUPFAM" id="SSF160148">
    <property type="entry name" value="CPE0013-like"/>
    <property type="match status" value="1"/>
</dbReference>
<proteinExistence type="predicted"/>
<dbReference type="PANTHER" id="PTHR39450:SF1">
    <property type="entry name" value="DUF1667 DOMAIN-CONTAINING PROTEIN"/>
    <property type="match status" value="1"/>
</dbReference>